<keyword evidence="7" id="KW-1185">Reference proteome</keyword>
<protein>
    <submittedName>
        <fullName evidence="6">HRSL1 enzyme</fullName>
    </submittedName>
</protein>
<keyword evidence="4" id="KW-0443">Lipid metabolism</keyword>
<evidence type="ECO:0000256" key="3">
    <source>
        <dbReference type="ARBA" id="ARBA00022801"/>
    </source>
</evidence>
<evidence type="ECO:0000313" key="6">
    <source>
        <dbReference type="EMBL" id="NWY97660.1"/>
    </source>
</evidence>
<accession>A0A7K7ITR2</accession>
<comment type="similarity">
    <text evidence="1">Belongs to the H-rev107 family.</text>
</comment>
<dbReference type="InterPro" id="IPR007053">
    <property type="entry name" value="LRAT_dom"/>
</dbReference>
<name>A0A7K7ITR2_LOXCU</name>
<dbReference type="Proteomes" id="UP000564784">
    <property type="component" value="Unassembled WGS sequence"/>
</dbReference>
<feature type="non-terminal residue" evidence="6">
    <location>
        <position position="130"/>
    </location>
</feature>
<dbReference type="OrthoDB" id="421951at2759"/>
<dbReference type="InterPro" id="IPR051496">
    <property type="entry name" value="H-rev107_PLA/AT"/>
</dbReference>
<proteinExistence type="inferred from homology"/>
<dbReference type="PROSITE" id="PS51934">
    <property type="entry name" value="LRAT"/>
    <property type="match status" value="1"/>
</dbReference>
<dbReference type="AlphaFoldDB" id="A0A7K7ITR2"/>
<dbReference type="GO" id="GO:0004623">
    <property type="term" value="F:phospholipase A2 activity"/>
    <property type="evidence" value="ECO:0007669"/>
    <property type="project" value="TreeGrafter"/>
</dbReference>
<dbReference type="GO" id="GO:0008970">
    <property type="term" value="F:phospholipase A1 activity"/>
    <property type="evidence" value="ECO:0007669"/>
    <property type="project" value="TreeGrafter"/>
</dbReference>
<dbReference type="GO" id="GO:0005737">
    <property type="term" value="C:cytoplasm"/>
    <property type="evidence" value="ECO:0007669"/>
    <property type="project" value="TreeGrafter"/>
</dbReference>
<evidence type="ECO:0000256" key="4">
    <source>
        <dbReference type="ARBA" id="ARBA00023098"/>
    </source>
</evidence>
<dbReference type="Pfam" id="PF04970">
    <property type="entry name" value="LRAT"/>
    <property type="match status" value="1"/>
</dbReference>
<comment type="caution">
    <text evidence="6">The sequence shown here is derived from an EMBL/GenBank/DDBJ whole genome shotgun (WGS) entry which is preliminary data.</text>
</comment>
<sequence length="130" mass="14797">MTENKDCPKPGDLIEIQRGPYKQWALYVGDGYVIHVTPLDEGSPSLPASSGSIHSKKAKVKKELLEVVARNYKWHVNNKCDCDRVPFPVEEIIWHAEQWIGRVVPYGLFDSNSEDFVTMLRYGDGFSEQV</sequence>
<gene>
    <name evidence="6" type="primary">Hrasls_5</name>
    <name evidence="6" type="ORF">LOXCUR_R02243</name>
</gene>
<feature type="domain" description="LRAT" evidence="5">
    <location>
        <begin position="13"/>
        <end position="129"/>
    </location>
</feature>
<feature type="non-terminal residue" evidence="6">
    <location>
        <position position="1"/>
    </location>
</feature>
<keyword evidence="2" id="KW-0808">Transferase</keyword>
<dbReference type="EMBL" id="VZSM01003923">
    <property type="protein sequence ID" value="NWY97660.1"/>
    <property type="molecule type" value="Genomic_DNA"/>
</dbReference>
<dbReference type="PANTHER" id="PTHR13943">
    <property type="entry name" value="HRAS-LIKE SUPPRESSOR - RELATED"/>
    <property type="match status" value="1"/>
</dbReference>
<evidence type="ECO:0000256" key="2">
    <source>
        <dbReference type="ARBA" id="ARBA00022679"/>
    </source>
</evidence>
<dbReference type="GO" id="GO:0016410">
    <property type="term" value="F:N-acyltransferase activity"/>
    <property type="evidence" value="ECO:0007669"/>
    <property type="project" value="TreeGrafter"/>
</dbReference>
<evidence type="ECO:0000259" key="5">
    <source>
        <dbReference type="PROSITE" id="PS51934"/>
    </source>
</evidence>
<dbReference type="Gene3D" id="3.90.1720.10">
    <property type="entry name" value="endopeptidase domain like (from Nostoc punctiforme)"/>
    <property type="match status" value="1"/>
</dbReference>
<evidence type="ECO:0000256" key="1">
    <source>
        <dbReference type="ARBA" id="ARBA00007824"/>
    </source>
</evidence>
<keyword evidence="3" id="KW-0378">Hydrolase</keyword>
<evidence type="ECO:0000313" key="7">
    <source>
        <dbReference type="Proteomes" id="UP000564784"/>
    </source>
</evidence>
<dbReference type="GO" id="GO:0070292">
    <property type="term" value="P:N-acylphosphatidylethanolamine metabolic process"/>
    <property type="evidence" value="ECO:0007669"/>
    <property type="project" value="TreeGrafter"/>
</dbReference>
<dbReference type="PANTHER" id="PTHR13943:SF77">
    <property type="entry name" value="LRAT DOMAIN-CONTAINING PROTEIN"/>
    <property type="match status" value="1"/>
</dbReference>
<reference evidence="6 7" key="1">
    <citation type="submission" date="2019-09" db="EMBL/GenBank/DDBJ databases">
        <title>Bird 10,000 Genomes (B10K) Project - Family phase.</title>
        <authorList>
            <person name="Zhang G."/>
        </authorList>
    </citation>
    <scope>NUCLEOTIDE SEQUENCE [LARGE SCALE GENOMIC DNA]</scope>
    <source>
        <strain evidence="6">OUT-0011</strain>
        <tissue evidence="6">Muscle</tissue>
    </source>
</reference>
<organism evidence="6 7">
    <name type="scientific">Loxia curvirostra</name>
    <name type="common">Red crossbill</name>
    <dbReference type="NCBI Taxonomy" id="64802"/>
    <lineage>
        <taxon>Eukaryota</taxon>
        <taxon>Metazoa</taxon>
        <taxon>Chordata</taxon>
        <taxon>Craniata</taxon>
        <taxon>Vertebrata</taxon>
        <taxon>Euteleostomi</taxon>
        <taxon>Archelosauria</taxon>
        <taxon>Archosauria</taxon>
        <taxon>Dinosauria</taxon>
        <taxon>Saurischia</taxon>
        <taxon>Theropoda</taxon>
        <taxon>Coelurosauria</taxon>
        <taxon>Aves</taxon>
        <taxon>Neognathae</taxon>
        <taxon>Neoaves</taxon>
        <taxon>Telluraves</taxon>
        <taxon>Australaves</taxon>
        <taxon>Passeriformes</taxon>
        <taxon>Passeroidea</taxon>
        <taxon>Fringillidae</taxon>
        <taxon>Carduelinae</taxon>
        <taxon>Loxia</taxon>
    </lineage>
</organism>